<feature type="region of interest" description="Disordered" evidence="1">
    <location>
        <begin position="172"/>
        <end position="196"/>
    </location>
</feature>
<feature type="compositionally biased region" description="Polar residues" evidence="1">
    <location>
        <begin position="72"/>
        <end position="84"/>
    </location>
</feature>
<keyword evidence="3" id="KW-1185">Reference proteome</keyword>
<organism evidence="2 3">
    <name type="scientific">Pleurodeles waltl</name>
    <name type="common">Iberian ribbed newt</name>
    <dbReference type="NCBI Taxonomy" id="8319"/>
    <lineage>
        <taxon>Eukaryota</taxon>
        <taxon>Metazoa</taxon>
        <taxon>Chordata</taxon>
        <taxon>Craniata</taxon>
        <taxon>Vertebrata</taxon>
        <taxon>Euteleostomi</taxon>
        <taxon>Amphibia</taxon>
        <taxon>Batrachia</taxon>
        <taxon>Caudata</taxon>
        <taxon>Salamandroidea</taxon>
        <taxon>Salamandridae</taxon>
        <taxon>Pleurodelinae</taxon>
        <taxon>Pleurodeles</taxon>
    </lineage>
</organism>
<protein>
    <submittedName>
        <fullName evidence="2">Uncharacterized protein</fullName>
    </submittedName>
</protein>
<proteinExistence type="predicted"/>
<sequence>MVGGHDIEAVKATLRVLGEAGRGDLMRPGILDEAWVGMTPTAACLSPRKNGRRKGMKGRGCGMATPPPLLRQQGTKGEPQSCTGQEVGATGGEGQHEALAGTSGEAKACTGVPGQVGQATGRSLGAVQPLDLTQVGGSGEGTMLGTSGKVGEGAGQAHIAGKAAAVRGCISGAASSPGNASDEEGAANFDPPQRTKVAGHQPFTYWAAVDIEA</sequence>
<feature type="region of interest" description="Disordered" evidence="1">
    <location>
        <begin position="46"/>
        <end position="97"/>
    </location>
</feature>
<name>A0AAV7W089_PLEWA</name>
<gene>
    <name evidence="2" type="ORF">NDU88_001356</name>
</gene>
<dbReference type="Proteomes" id="UP001066276">
    <property type="component" value="Chromosome 1_2"/>
</dbReference>
<reference evidence="2" key="1">
    <citation type="journal article" date="2022" name="bioRxiv">
        <title>Sequencing and chromosome-scale assembly of the giantPleurodeles waltlgenome.</title>
        <authorList>
            <person name="Brown T."/>
            <person name="Elewa A."/>
            <person name="Iarovenko S."/>
            <person name="Subramanian E."/>
            <person name="Araus A.J."/>
            <person name="Petzold A."/>
            <person name="Susuki M."/>
            <person name="Suzuki K.-i.T."/>
            <person name="Hayashi T."/>
            <person name="Toyoda A."/>
            <person name="Oliveira C."/>
            <person name="Osipova E."/>
            <person name="Leigh N.D."/>
            <person name="Simon A."/>
            <person name="Yun M.H."/>
        </authorList>
    </citation>
    <scope>NUCLEOTIDE SEQUENCE</scope>
    <source>
        <strain evidence="2">20211129_DDA</strain>
        <tissue evidence="2">Liver</tissue>
    </source>
</reference>
<evidence type="ECO:0000313" key="2">
    <source>
        <dbReference type="EMBL" id="KAJ1205937.1"/>
    </source>
</evidence>
<evidence type="ECO:0000256" key="1">
    <source>
        <dbReference type="SAM" id="MobiDB-lite"/>
    </source>
</evidence>
<evidence type="ECO:0000313" key="3">
    <source>
        <dbReference type="Proteomes" id="UP001066276"/>
    </source>
</evidence>
<dbReference type="EMBL" id="JANPWB010000002">
    <property type="protein sequence ID" value="KAJ1205937.1"/>
    <property type="molecule type" value="Genomic_DNA"/>
</dbReference>
<comment type="caution">
    <text evidence="2">The sequence shown here is derived from an EMBL/GenBank/DDBJ whole genome shotgun (WGS) entry which is preliminary data.</text>
</comment>
<accession>A0AAV7W089</accession>
<dbReference type="AlphaFoldDB" id="A0AAV7W089"/>